<dbReference type="InterPro" id="IPR001041">
    <property type="entry name" value="2Fe-2S_ferredoxin-type"/>
</dbReference>
<protein>
    <submittedName>
        <fullName evidence="7">Carbon-monoxide dehydrogenase small subunit</fullName>
    </submittedName>
</protein>
<proteinExistence type="predicted"/>
<dbReference type="SUPFAM" id="SSF54292">
    <property type="entry name" value="2Fe-2S ferredoxin-like"/>
    <property type="match status" value="1"/>
</dbReference>
<dbReference type="InterPro" id="IPR051452">
    <property type="entry name" value="Diverse_Oxidoreductases"/>
</dbReference>
<dbReference type="GO" id="GO:0051537">
    <property type="term" value="F:2 iron, 2 sulfur cluster binding"/>
    <property type="evidence" value="ECO:0007669"/>
    <property type="project" value="UniProtKB-KW"/>
</dbReference>
<dbReference type="GO" id="GO:0016491">
    <property type="term" value="F:oxidoreductase activity"/>
    <property type="evidence" value="ECO:0007669"/>
    <property type="project" value="UniProtKB-KW"/>
</dbReference>
<dbReference type="GO" id="GO:0046872">
    <property type="term" value="F:metal ion binding"/>
    <property type="evidence" value="ECO:0007669"/>
    <property type="project" value="UniProtKB-KW"/>
</dbReference>
<keyword evidence="4" id="KW-0408">Iron</keyword>
<reference evidence="7 8" key="1">
    <citation type="submission" date="2016-10" db="EMBL/GenBank/DDBJ databases">
        <authorList>
            <person name="de Groot N.N."/>
        </authorList>
    </citation>
    <scope>NUCLEOTIDE SEQUENCE [LARGE SCALE GENOMIC DNA]</scope>
    <source>
        <strain evidence="7 8">DSM 3857</strain>
    </source>
</reference>
<keyword evidence="1" id="KW-0001">2Fe-2S</keyword>
<evidence type="ECO:0000256" key="4">
    <source>
        <dbReference type="ARBA" id="ARBA00023004"/>
    </source>
</evidence>
<accession>A0A1H8BNT4</accession>
<dbReference type="InterPro" id="IPR006058">
    <property type="entry name" value="2Fe2S_fd_BS"/>
</dbReference>
<feature type="domain" description="2Fe-2S ferredoxin-type" evidence="6">
    <location>
        <begin position="1"/>
        <end position="76"/>
    </location>
</feature>
<name>A0A1H8BNT4_9RHOB</name>
<keyword evidence="3" id="KW-0560">Oxidoreductase</keyword>
<evidence type="ECO:0000256" key="3">
    <source>
        <dbReference type="ARBA" id="ARBA00023002"/>
    </source>
</evidence>
<dbReference type="SUPFAM" id="SSF47741">
    <property type="entry name" value="CO dehydrogenase ISP C-domain like"/>
    <property type="match status" value="1"/>
</dbReference>
<dbReference type="InterPro" id="IPR036010">
    <property type="entry name" value="2Fe-2S_ferredoxin-like_sf"/>
</dbReference>
<dbReference type="Gene3D" id="1.10.150.120">
    <property type="entry name" value="[2Fe-2S]-binding domain"/>
    <property type="match status" value="1"/>
</dbReference>
<keyword evidence="2" id="KW-0479">Metal-binding</keyword>
<keyword evidence="5" id="KW-0411">Iron-sulfur</keyword>
<dbReference type="Pfam" id="PF01799">
    <property type="entry name" value="Fer2_2"/>
    <property type="match status" value="1"/>
</dbReference>
<dbReference type="Gene3D" id="3.10.20.30">
    <property type="match status" value="1"/>
</dbReference>
<organism evidence="7 8">
    <name type="scientific">Gemmobacter aquatilis</name>
    <dbReference type="NCBI Taxonomy" id="933059"/>
    <lineage>
        <taxon>Bacteria</taxon>
        <taxon>Pseudomonadati</taxon>
        <taxon>Pseudomonadota</taxon>
        <taxon>Alphaproteobacteria</taxon>
        <taxon>Rhodobacterales</taxon>
        <taxon>Paracoccaceae</taxon>
        <taxon>Gemmobacter</taxon>
    </lineage>
</organism>
<dbReference type="CDD" id="cd00207">
    <property type="entry name" value="fer2"/>
    <property type="match status" value="1"/>
</dbReference>
<sequence>MIRFTLNGTPVSIAAPPDRSLATILREDLGQTGSKIGCAIGRCGACMVLLDGQAMNGCLLMAWQVAGRQITTIEGIASHPAGAALLRGLTEENAFQCGYCAPGMVIALAGLLATTPAADAETIKAALTGNLCRCTGYHSILRGALRAVALLKDA</sequence>
<dbReference type="STRING" id="933059.SAMN04488103_102232"/>
<dbReference type="InterPro" id="IPR002888">
    <property type="entry name" value="2Fe-2S-bd"/>
</dbReference>
<dbReference type="Pfam" id="PF00111">
    <property type="entry name" value="Fer2"/>
    <property type="match status" value="1"/>
</dbReference>
<dbReference type="PANTHER" id="PTHR44379:SF2">
    <property type="entry name" value="BLR6218 PROTEIN"/>
    <property type="match status" value="1"/>
</dbReference>
<dbReference type="PROSITE" id="PS51085">
    <property type="entry name" value="2FE2S_FER_2"/>
    <property type="match status" value="1"/>
</dbReference>
<dbReference type="PROSITE" id="PS00197">
    <property type="entry name" value="2FE2S_FER_1"/>
    <property type="match status" value="1"/>
</dbReference>
<dbReference type="PANTHER" id="PTHR44379">
    <property type="entry name" value="OXIDOREDUCTASE WITH IRON-SULFUR SUBUNIT"/>
    <property type="match status" value="1"/>
</dbReference>
<evidence type="ECO:0000313" key="7">
    <source>
        <dbReference type="EMBL" id="SEM84446.1"/>
    </source>
</evidence>
<gene>
    <name evidence="7" type="ORF">SAMN04488103_102232</name>
</gene>
<evidence type="ECO:0000256" key="1">
    <source>
        <dbReference type="ARBA" id="ARBA00022714"/>
    </source>
</evidence>
<dbReference type="AlphaFoldDB" id="A0A1H8BNT4"/>
<dbReference type="RefSeq" id="WP_091297875.1">
    <property type="nucleotide sequence ID" value="NZ_FOCE01000002.1"/>
</dbReference>
<evidence type="ECO:0000313" key="8">
    <source>
        <dbReference type="Proteomes" id="UP000198761"/>
    </source>
</evidence>
<evidence type="ECO:0000256" key="5">
    <source>
        <dbReference type="ARBA" id="ARBA00023014"/>
    </source>
</evidence>
<evidence type="ECO:0000259" key="6">
    <source>
        <dbReference type="PROSITE" id="PS51085"/>
    </source>
</evidence>
<dbReference type="InterPro" id="IPR036884">
    <property type="entry name" value="2Fe-2S-bd_dom_sf"/>
</dbReference>
<evidence type="ECO:0000256" key="2">
    <source>
        <dbReference type="ARBA" id="ARBA00022723"/>
    </source>
</evidence>
<dbReference type="EMBL" id="FOCE01000002">
    <property type="protein sequence ID" value="SEM84446.1"/>
    <property type="molecule type" value="Genomic_DNA"/>
</dbReference>
<dbReference type="Proteomes" id="UP000198761">
    <property type="component" value="Unassembled WGS sequence"/>
</dbReference>
<dbReference type="InterPro" id="IPR012675">
    <property type="entry name" value="Beta-grasp_dom_sf"/>
</dbReference>
<dbReference type="OrthoDB" id="9792018at2"/>
<keyword evidence="8" id="KW-1185">Reference proteome</keyword>